<dbReference type="OrthoDB" id="9810508at2"/>
<proteinExistence type="predicted"/>
<keyword evidence="3" id="KW-1185">Reference proteome</keyword>
<dbReference type="RefSeq" id="WP_113959607.1">
    <property type="nucleotide sequence ID" value="NZ_QNRR01000006.1"/>
</dbReference>
<dbReference type="CDD" id="cd07983">
    <property type="entry name" value="LPLAT_DUF374-like"/>
    <property type="match status" value="1"/>
</dbReference>
<comment type="caution">
    <text evidence="2">The sequence shown here is derived from an EMBL/GenBank/DDBJ whole genome shotgun (WGS) entry which is preliminary data.</text>
</comment>
<sequence length="213" mass="24117">MAKIRIIKRPGKAVAWLIRAIGNTLRFRFINHAGMAYPTDERHIWVFWHNRMFLIPYLRETLIPGQEGAFLTSPSGDGQVIADACSDFKLKPVRGSSSRRGAQAMVELANYVKSGHDIGITPDGPRGPKYQMNLGVIKLAQLTGGKLMPVHIRFDRAFRFRTWDGFLLPLPFSGVEVEFGTPYTVPRRMTEEECEAQRLALENIMVEGTQEDR</sequence>
<accession>A0A366HKE1</accession>
<dbReference type="AlphaFoldDB" id="A0A366HKE1"/>
<feature type="domain" description="DUF374" evidence="1">
    <location>
        <begin position="65"/>
        <end position="128"/>
    </location>
</feature>
<evidence type="ECO:0000313" key="2">
    <source>
        <dbReference type="EMBL" id="RBP42479.1"/>
    </source>
</evidence>
<dbReference type="EMBL" id="QNRR01000006">
    <property type="protein sequence ID" value="RBP42479.1"/>
    <property type="molecule type" value="Genomic_DNA"/>
</dbReference>
<dbReference type="InterPro" id="IPR007172">
    <property type="entry name" value="DUF374"/>
</dbReference>
<gene>
    <name evidence="2" type="ORF">DES53_106187</name>
</gene>
<dbReference type="Pfam" id="PF04028">
    <property type="entry name" value="DUF374"/>
    <property type="match status" value="1"/>
</dbReference>
<name>A0A366HKE1_9BACT</name>
<organism evidence="2 3">
    <name type="scientific">Roseimicrobium gellanilyticum</name>
    <dbReference type="NCBI Taxonomy" id="748857"/>
    <lineage>
        <taxon>Bacteria</taxon>
        <taxon>Pseudomonadati</taxon>
        <taxon>Verrucomicrobiota</taxon>
        <taxon>Verrucomicrobiia</taxon>
        <taxon>Verrucomicrobiales</taxon>
        <taxon>Verrucomicrobiaceae</taxon>
        <taxon>Roseimicrobium</taxon>
    </lineage>
</organism>
<protein>
    <recommendedName>
        <fullName evidence="1">DUF374 domain-containing protein</fullName>
    </recommendedName>
</protein>
<reference evidence="2 3" key="1">
    <citation type="submission" date="2018-06" db="EMBL/GenBank/DDBJ databases">
        <title>Genomic Encyclopedia of Type Strains, Phase IV (KMG-IV): sequencing the most valuable type-strain genomes for metagenomic binning, comparative biology and taxonomic classification.</title>
        <authorList>
            <person name="Goeker M."/>
        </authorList>
    </citation>
    <scope>NUCLEOTIDE SEQUENCE [LARGE SCALE GENOMIC DNA]</scope>
    <source>
        <strain evidence="2 3">DSM 25532</strain>
    </source>
</reference>
<dbReference type="SUPFAM" id="SSF69593">
    <property type="entry name" value="Glycerol-3-phosphate (1)-acyltransferase"/>
    <property type="match status" value="1"/>
</dbReference>
<dbReference type="Proteomes" id="UP000253426">
    <property type="component" value="Unassembled WGS sequence"/>
</dbReference>
<evidence type="ECO:0000259" key="1">
    <source>
        <dbReference type="Pfam" id="PF04028"/>
    </source>
</evidence>
<evidence type="ECO:0000313" key="3">
    <source>
        <dbReference type="Proteomes" id="UP000253426"/>
    </source>
</evidence>